<dbReference type="Gene3D" id="3.40.50.300">
    <property type="entry name" value="P-loop containing nucleotide triphosphate hydrolases"/>
    <property type="match status" value="1"/>
</dbReference>
<dbReference type="InterPro" id="IPR003593">
    <property type="entry name" value="AAA+_ATPase"/>
</dbReference>
<dbReference type="PANTHER" id="PTHR35894">
    <property type="entry name" value="GENERAL SECRETION PATHWAY PROTEIN A-RELATED"/>
    <property type="match status" value="1"/>
</dbReference>
<sequence length="356" mass="40725">MYEEYYDIKTKPFQLTPDPKFFFASSKHKQALAYLQYGLEQGEGFIVITGPVGTGKTTLALSLLQQIKNSNIKAIQIVTCRLSPEDLLAVIVKEFGLTPSSNNKSELLKSIERHLIYLAEQGKRALLLVDEAQNLPTDTVEELRMLSNFQKNGKPLLQSFLLGQEELRTIIQSPEMEQFRQRIIASCHLQPLSTDEVSKYINHRLNLAEIKNPNLFSEDCFTIIQQKTLGVPRKINLLMDRTLLYGFLNNVKFFEVNDVLAVIDEMADELSASIHTSHSMEAAAVTRGLINTQENQQNVNYDNENIMQLLTKMDDFLQENIEKKIKMNRYLDKLIKQKNLIVAKPNGRDENTETRN</sequence>
<dbReference type="SUPFAM" id="SSF52540">
    <property type="entry name" value="P-loop containing nucleoside triphosphate hydrolases"/>
    <property type="match status" value="1"/>
</dbReference>
<dbReference type="InterPro" id="IPR017466">
    <property type="entry name" value="XrtA-assoc_ATPase-like"/>
</dbReference>
<dbReference type="CDD" id="cd00009">
    <property type="entry name" value="AAA"/>
    <property type="match status" value="1"/>
</dbReference>
<name>A0ABZ0GLD2_9GAMM</name>
<reference evidence="2 3" key="1">
    <citation type="submission" date="2023-09" db="EMBL/GenBank/DDBJ databases">
        <authorList>
            <person name="Qi X."/>
        </authorList>
    </citation>
    <scope>NUCLEOTIDE SEQUENCE [LARGE SCALE GENOMIC DNA]</scope>
    <source>
        <strain evidence="2 3">S1-1</strain>
    </source>
</reference>
<protein>
    <submittedName>
        <fullName evidence="2">XrtA-associated ATPase</fullName>
    </submittedName>
</protein>
<proteinExistence type="predicted"/>
<dbReference type="Proteomes" id="UP001301442">
    <property type="component" value="Chromosome"/>
</dbReference>
<dbReference type="Pfam" id="PF13401">
    <property type="entry name" value="AAA_22"/>
    <property type="match status" value="1"/>
</dbReference>
<feature type="domain" description="AAA+ ATPase" evidence="1">
    <location>
        <begin position="42"/>
        <end position="207"/>
    </location>
</feature>
<dbReference type="RefSeq" id="WP_348395458.1">
    <property type="nucleotide sequence ID" value="NZ_CP136600.1"/>
</dbReference>
<gene>
    <name evidence="2" type="ORF">RI844_14895</name>
</gene>
<dbReference type="PANTHER" id="PTHR35894:SF1">
    <property type="entry name" value="PHOSPHORIBULOKINASE _ URIDINE KINASE FAMILY"/>
    <property type="match status" value="1"/>
</dbReference>
<dbReference type="EMBL" id="CP136600">
    <property type="protein sequence ID" value="WOH36646.1"/>
    <property type="molecule type" value="Genomic_DNA"/>
</dbReference>
<evidence type="ECO:0000259" key="1">
    <source>
        <dbReference type="SMART" id="SM00382"/>
    </source>
</evidence>
<accession>A0ABZ0GLD2</accession>
<evidence type="ECO:0000313" key="3">
    <source>
        <dbReference type="Proteomes" id="UP001301442"/>
    </source>
</evidence>
<dbReference type="InterPro" id="IPR027417">
    <property type="entry name" value="P-loop_NTPase"/>
</dbReference>
<keyword evidence="3" id="KW-1185">Reference proteome</keyword>
<evidence type="ECO:0000313" key="2">
    <source>
        <dbReference type="EMBL" id="WOH36646.1"/>
    </source>
</evidence>
<dbReference type="SMART" id="SM00382">
    <property type="entry name" value="AAA"/>
    <property type="match status" value="1"/>
</dbReference>
<dbReference type="InterPro" id="IPR052026">
    <property type="entry name" value="ExeA_AAA_ATPase_DNA-bind"/>
</dbReference>
<dbReference type="NCBIfam" id="TIGR03015">
    <property type="entry name" value="pepcterm_ATPase"/>
    <property type="match status" value="1"/>
</dbReference>
<organism evidence="2 3">
    <name type="scientific">Thalassotalea fonticola</name>
    <dbReference type="NCBI Taxonomy" id="3065649"/>
    <lineage>
        <taxon>Bacteria</taxon>
        <taxon>Pseudomonadati</taxon>
        <taxon>Pseudomonadota</taxon>
        <taxon>Gammaproteobacteria</taxon>
        <taxon>Alteromonadales</taxon>
        <taxon>Colwelliaceae</taxon>
        <taxon>Thalassotalea</taxon>
    </lineage>
</organism>
<dbReference type="InterPro" id="IPR049945">
    <property type="entry name" value="AAA_22"/>
</dbReference>